<feature type="transmembrane region" description="Helical" evidence="6">
    <location>
        <begin position="107"/>
        <end position="125"/>
    </location>
</feature>
<feature type="transmembrane region" description="Helical" evidence="6">
    <location>
        <begin position="247"/>
        <end position="269"/>
    </location>
</feature>
<keyword evidence="4 6" id="KW-1133">Transmembrane helix</keyword>
<gene>
    <name evidence="7" type="ORF">GCM10022226_05280</name>
</gene>
<dbReference type="InterPro" id="IPR001851">
    <property type="entry name" value="ABC_transp_permease"/>
</dbReference>
<keyword evidence="3 6" id="KW-0812">Transmembrane</keyword>
<feature type="transmembrane region" description="Helical" evidence="6">
    <location>
        <begin position="190"/>
        <end position="209"/>
    </location>
</feature>
<dbReference type="Pfam" id="PF02653">
    <property type="entry name" value="BPD_transp_2"/>
    <property type="match status" value="1"/>
</dbReference>
<reference evidence="8" key="1">
    <citation type="journal article" date="2019" name="Int. J. Syst. Evol. Microbiol.">
        <title>The Global Catalogue of Microorganisms (GCM) 10K type strain sequencing project: providing services to taxonomists for standard genome sequencing and annotation.</title>
        <authorList>
            <consortium name="The Broad Institute Genomics Platform"/>
            <consortium name="The Broad Institute Genome Sequencing Center for Infectious Disease"/>
            <person name="Wu L."/>
            <person name="Ma J."/>
        </authorList>
    </citation>
    <scope>NUCLEOTIDE SEQUENCE [LARGE SCALE GENOMIC DNA]</scope>
    <source>
        <strain evidence="8">JCM 16908</strain>
    </source>
</reference>
<dbReference type="PANTHER" id="PTHR47089:SF1">
    <property type="entry name" value="GUANOSINE ABC TRANSPORTER PERMEASE PROTEIN NUPP"/>
    <property type="match status" value="1"/>
</dbReference>
<keyword evidence="5 6" id="KW-0472">Membrane</keyword>
<evidence type="ECO:0000256" key="5">
    <source>
        <dbReference type="ARBA" id="ARBA00023136"/>
    </source>
</evidence>
<dbReference type="RefSeq" id="WP_344933703.1">
    <property type="nucleotide sequence ID" value="NZ_BAAAZR010000001.1"/>
</dbReference>
<dbReference type="PANTHER" id="PTHR47089">
    <property type="entry name" value="ABC TRANSPORTER, PERMEASE PROTEIN"/>
    <property type="match status" value="1"/>
</dbReference>
<accession>A0ABP7HI19</accession>
<evidence type="ECO:0000256" key="4">
    <source>
        <dbReference type="ARBA" id="ARBA00022989"/>
    </source>
</evidence>
<organism evidence="7 8">
    <name type="scientific">Sphaerisporangium flaviroseum</name>
    <dbReference type="NCBI Taxonomy" id="509199"/>
    <lineage>
        <taxon>Bacteria</taxon>
        <taxon>Bacillati</taxon>
        <taxon>Actinomycetota</taxon>
        <taxon>Actinomycetes</taxon>
        <taxon>Streptosporangiales</taxon>
        <taxon>Streptosporangiaceae</taxon>
        <taxon>Sphaerisporangium</taxon>
    </lineage>
</organism>
<comment type="subcellular location">
    <subcellularLocation>
        <location evidence="1">Cell membrane</location>
        <topology evidence="1">Multi-pass membrane protein</topology>
    </subcellularLocation>
</comment>
<evidence type="ECO:0000256" key="3">
    <source>
        <dbReference type="ARBA" id="ARBA00022692"/>
    </source>
</evidence>
<sequence length="408" mass="41271">MTRIVFRVSGEGEAVGSSGGAVGRAWVATCVLYLVSFAAALGAATALVTLTGHSVGETLLALYEGSLHGGASIGQTIDEATPLLLVATGAIICARAGIFNIGQEGQLLIGAMAGAAIGLFLSSPVPGADPALGSGAGSGLSVGFSAGSGLSVGSGTGWVVLVLVLGGAALAGAVWAGIPALLFYWRGVDVVISTLLLVFVAVQLVSFAVNRDYLLQETAVKGQILSQQSDALPEGVRLPRLGEYPDFTIGTGVFVALALTVVVAVLLRYGRWGFRLRMLGLNRVAAHRAGVRAAALGGGALLLSGGFAGLAGGVMLTGTVFRIQPGLSDNVGWEGLLVALVARNHPLAAVPVAVFFGALRAGGGFLASTGVPRYLVSVVTALLVLAAVFPAAYAEARGRRRRMTVWGR</sequence>
<feature type="transmembrane region" description="Helical" evidence="6">
    <location>
        <begin position="158"/>
        <end position="183"/>
    </location>
</feature>
<dbReference type="EMBL" id="BAAAZR010000001">
    <property type="protein sequence ID" value="GAA3789511.1"/>
    <property type="molecule type" value="Genomic_DNA"/>
</dbReference>
<feature type="transmembrane region" description="Helical" evidence="6">
    <location>
        <begin position="25"/>
        <end position="50"/>
    </location>
</feature>
<evidence type="ECO:0000313" key="8">
    <source>
        <dbReference type="Proteomes" id="UP001500888"/>
    </source>
</evidence>
<evidence type="ECO:0000256" key="2">
    <source>
        <dbReference type="ARBA" id="ARBA00022475"/>
    </source>
</evidence>
<evidence type="ECO:0000313" key="7">
    <source>
        <dbReference type="EMBL" id="GAA3789511.1"/>
    </source>
</evidence>
<feature type="transmembrane region" description="Helical" evidence="6">
    <location>
        <begin position="290"/>
        <end position="316"/>
    </location>
</feature>
<feature type="transmembrane region" description="Helical" evidence="6">
    <location>
        <begin position="374"/>
        <end position="394"/>
    </location>
</feature>
<keyword evidence="8" id="KW-1185">Reference proteome</keyword>
<comment type="caution">
    <text evidence="7">The sequence shown here is derived from an EMBL/GenBank/DDBJ whole genome shotgun (WGS) entry which is preliminary data.</text>
</comment>
<protein>
    <submittedName>
        <fullName evidence="7">ABC transporter permease</fullName>
    </submittedName>
</protein>
<keyword evidence="2" id="KW-1003">Cell membrane</keyword>
<proteinExistence type="predicted"/>
<evidence type="ECO:0000256" key="1">
    <source>
        <dbReference type="ARBA" id="ARBA00004651"/>
    </source>
</evidence>
<name>A0ABP7HI19_9ACTN</name>
<dbReference type="CDD" id="cd06580">
    <property type="entry name" value="TM_PBP1_transp_TpRbsC_like"/>
    <property type="match status" value="1"/>
</dbReference>
<dbReference type="Proteomes" id="UP001500888">
    <property type="component" value="Unassembled WGS sequence"/>
</dbReference>
<evidence type="ECO:0000256" key="6">
    <source>
        <dbReference type="SAM" id="Phobius"/>
    </source>
</evidence>